<dbReference type="InterPro" id="IPR011323">
    <property type="entry name" value="Mss4/transl-control_tumour"/>
</dbReference>
<dbReference type="PROSITE" id="PS51797">
    <property type="entry name" value="TCTP_3"/>
    <property type="match status" value="1"/>
</dbReference>
<dbReference type="PANTHER" id="PTHR11991:SF0">
    <property type="entry name" value="TRANSLATIONALLY-CONTROLLED TUMOR PROTEIN"/>
    <property type="match status" value="1"/>
</dbReference>
<dbReference type="InterPro" id="IPR034737">
    <property type="entry name" value="TCTP"/>
</dbReference>
<dbReference type="PRINTS" id="PR01653">
    <property type="entry name" value="TCTPROTEIN"/>
</dbReference>
<evidence type="ECO:0000256" key="1">
    <source>
        <dbReference type="ARBA" id="ARBA00014759"/>
    </source>
</evidence>
<evidence type="ECO:0000256" key="2">
    <source>
        <dbReference type="PROSITE-ProRule" id="PRU01133"/>
    </source>
</evidence>
<dbReference type="GO" id="GO:0005737">
    <property type="term" value="C:cytoplasm"/>
    <property type="evidence" value="ECO:0007669"/>
    <property type="project" value="TreeGrafter"/>
</dbReference>
<dbReference type="PANTHER" id="PTHR11991">
    <property type="entry name" value="TRANSLATIONALLY CONTROLLED TUMOR PROTEIN-RELATED"/>
    <property type="match status" value="1"/>
</dbReference>
<dbReference type="GO" id="GO:0005509">
    <property type="term" value="F:calcium ion binding"/>
    <property type="evidence" value="ECO:0007669"/>
    <property type="project" value="TreeGrafter"/>
</dbReference>
<dbReference type="Pfam" id="PF00838">
    <property type="entry name" value="TCTP"/>
    <property type="match status" value="1"/>
</dbReference>
<comment type="similarity">
    <text evidence="2">Belongs to the TCTP family.</text>
</comment>
<dbReference type="Gene3D" id="2.170.150.10">
    <property type="entry name" value="Metal Binding Protein, Guanine Nucleotide Exchange Factor, Chain A"/>
    <property type="match status" value="1"/>
</dbReference>
<dbReference type="EMBL" id="JX624122">
    <property type="protein sequence ID" value="AGT28482.1"/>
    <property type="molecule type" value="mRNA"/>
</dbReference>
<name>V9P295_9MAXI</name>
<protein>
    <recommendedName>
        <fullName evidence="1">Translationally-controlled tumor protein homolog</fullName>
    </recommendedName>
</protein>
<dbReference type="InterPro" id="IPR011057">
    <property type="entry name" value="Mss4-like_sf"/>
</dbReference>
<dbReference type="InterPro" id="IPR018105">
    <property type="entry name" value="Translational_control_tumour_p"/>
</dbReference>
<dbReference type="InterPro" id="IPR018103">
    <property type="entry name" value="Translation_control_tumour_CS"/>
</dbReference>
<dbReference type="AlphaFoldDB" id="V9P295"/>
<accession>V9P295</accession>
<evidence type="ECO:0000313" key="4">
    <source>
        <dbReference type="EMBL" id="AGT28482.1"/>
    </source>
</evidence>
<proteinExistence type="evidence at transcript level"/>
<reference evidence="4" key="1">
    <citation type="submission" date="2012-08" db="EMBL/GenBank/DDBJ databases">
        <authorList>
            <person name="Jiang J.-L."/>
            <person name="Mao M.-G."/>
            <person name="Wang G.-Z."/>
        </authorList>
    </citation>
    <scope>NUCLEOTIDE SEQUENCE</scope>
</reference>
<dbReference type="SUPFAM" id="SSF51316">
    <property type="entry name" value="Mss4-like"/>
    <property type="match status" value="1"/>
</dbReference>
<evidence type="ECO:0000259" key="3">
    <source>
        <dbReference type="PROSITE" id="PS51797"/>
    </source>
</evidence>
<dbReference type="FunFam" id="2.170.150.10:FF:000002">
    <property type="entry name" value="Translationally-controlled tumor protein homolog"/>
    <property type="match status" value="1"/>
</dbReference>
<feature type="domain" description="TCTP" evidence="3">
    <location>
        <begin position="1"/>
        <end position="172"/>
    </location>
</feature>
<dbReference type="PROSITE" id="PS01002">
    <property type="entry name" value="TCTP_1"/>
    <property type="match status" value="1"/>
</dbReference>
<sequence length="172" mass="19602">MKIFKDVFSGDELFSDTYRLKLVDDCVYEVYGKHITRTEGDIQLDGANASAEEADEGTDACTQSGVDIILNHRLVETGFGSKNDYMVYLKDYMKRVVKYLEEHNRGGEVDAFKKNINGVMKGLLGKFKDIQFFQGESMDPTAMIILLDYKEIDGEEKPVLIFFKHGLEEEKC</sequence>
<organism evidence="4">
    <name type="scientific">Pseudodiaptomus annandalei</name>
    <dbReference type="NCBI Taxonomy" id="298510"/>
    <lineage>
        <taxon>Eukaryota</taxon>
        <taxon>Metazoa</taxon>
        <taxon>Ecdysozoa</taxon>
        <taxon>Arthropoda</taxon>
        <taxon>Crustacea</taxon>
        <taxon>Multicrustacea</taxon>
        <taxon>Hexanauplia</taxon>
        <taxon>Copepoda</taxon>
        <taxon>Calanoida</taxon>
        <taxon>Pseudodiaptomidae</taxon>
        <taxon>Pseudodiaptomus</taxon>
    </lineage>
</organism>